<sequence length="68" mass="7451">MFADEQKLPAHLGKAGTAKFLVEQFEYGGHCHPHRWNSSSEICDPAGRLRKCEPVCPAMPTQAENAVG</sequence>
<dbReference type="Proteomes" id="UP001139054">
    <property type="component" value="Unassembled WGS sequence"/>
</dbReference>
<dbReference type="EMBL" id="JAKLTY010000011">
    <property type="protein sequence ID" value="MCG2628791.1"/>
    <property type="molecule type" value="Genomic_DNA"/>
</dbReference>
<organism evidence="1 4">
    <name type="scientific">Bradyrhizobium zhengyangense</name>
    <dbReference type="NCBI Taxonomy" id="2911009"/>
    <lineage>
        <taxon>Bacteria</taxon>
        <taxon>Pseudomonadati</taxon>
        <taxon>Pseudomonadota</taxon>
        <taxon>Alphaproteobacteria</taxon>
        <taxon>Hyphomicrobiales</taxon>
        <taxon>Nitrobacteraceae</taxon>
        <taxon>Bradyrhizobium</taxon>
    </lineage>
</organism>
<evidence type="ECO:0000313" key="2">
    <source>
        <dbReference type="EMBL" id="MCG2668372.1"/>
    </source>
</evidence>
<proteinExistence type="predicted"/>
<accession>A0A9X1RAD2</accession>
<dbReference type="RefSeq" id="WP_237866937.1">
    <property type="nucleotide sequence ID" value="NZ_JAKLTY010000011.1"/>
</dbReference>
<dbReference type="EMBL" id="JAKLUA010000004">
    <property type="protein sequence ID" value="MCG2668372.1"/>
    <property type="molecule type" value="Genomic_DNA"/>
</dbReference>
<reference evidence="1" key="1">
    <citation type="submission" date="2022-01" db="EMBL/GenBank/DDBJ databases">
        <title>Genome sequnece data of strain Bradyrhizobium sp. nov.</title>
        <authorList>
            <person name="Zhang J."/>
        </authorList>
    </citation>
    <scope>NUCLEOTIDE SEQUENCE</scope>
    <source>
        <strain evidence="2">WYCCWR 12774</strain>
        <strain evidence="1">WYCCWR 13023</strain>
    </source>
</reference>
<keyword evidence="3" id="KW-1185">Reference proteome</keyword>
<dbReference type="AlphaFoldDB" id="A0A9X1RAD2"/>
<comment type="caution">
    <text evidence="1">The sequence shown here is derived from an EMBL/GenBank/DDBJ whole genome shotgun (WGS) entry which is preliminary data.</text>
</comment>
<name>A0A9X1RAD2_9BRAD</name>
<gene>
    <name evidence="2" type="ORF">L6637_15545</name>
    <name evidence="1" type="ORF">L6654_19325</name>
</gene>
<evidence type="ECO:0000313" key="3">
    <source>
        <dbReference type="Proteomes" id="UP001139012"/>
    </source>
</evidence>
<dbReference type="Proteomes" id="UP001139012">
    <property type="component" value="Unassembled WGS sequence"/>
</dbReference>
<protein>
    <submittedName>
        <fullName evidence="1">Uncharacterized protein</fullName>
    </submittedName>
</protein>
<evidence type="ECO:0000313" key="1">
    <source>
        <dbReference type="EMBL" id="MCG2628791.1"/>
    </source>
</evidence>
<evidence type="ECO:0000313" key="4">
    <source>
        <dbReference type="Proteomes" id="UP001139054"/>
    </source>
</evidence>